<dbReference type="Pfam" id="PF07610">
    <property type="entry name" value="DUF1573"/>
    <property type="match status" value="1"/>
</dbReference>
<reference evidence="1 2" key="1">
    <citation type="submission" date="2020-07" db="EMBL/GenBank/DDBJ databases">
        <title>Thermogemmata thermophila gen. nov., sp. nov., a novel moderate thermophilic planctomycete from a Kamchatka hot spring.</title>
        <authorList>
            <person name="Elcheninov A.G."/>
            <person name="Podosokorskaya O.A."/>
            <person name="Kovaleva O.L."/>
            <person name="Novikov A."/>
            <person name="Bonch-Osmolovskaya E.A."/>
            <person name="Toshchakov S.V."/>
            <person name="Kublanov I.V."/>
        </authorList>
    </citation>
    <scope>NUCLEOTIDE SEQUENCE [LARGE SCALE GENOMIC DNA]</scope>
    <source>
        <strain evidence="1 2">2918</strain>
    </source>
</reference>
<evidence type="ECO:0000313" key="2">
    <source>
        <dbReference type="Proteomes" id="UP000542342"/>
    </source>
</evidence>
<dbReference type="InterPro" id="IPR011467">
    <property type="entry name" value="DUF1573"/>
</dbReference>
<name>A0A7V8VB36_9BACT</name>
<gene>
    <name evidence="1" type="ORF">H0921_01200</name>
</gene>
<dbReference type="Gene3D" id="2.60.40.10">
    <property type="entry name" value="Immunoglobulins"/>
    <property type="match status" value="1"/>
</dbReference>
<dbReference type="PANTHER" id="PTHR37833:SF1">
    <property type="entry name" value="SIGNAL PEPTIDE PROTEIN"/>
    <property type="match status" value="1"/>
</dbReference>
<dbReference type="InterPro" id="IPR013783">
    <property type="entry name" value="Ig-like_fold"/>
</dbReference>
<dbReference type="AlphaFoldDB" id="A0A7V8VB36"/>
<comment type="caution">
    <text evidence="1">The sequence shown here is derived from an EMBL/GenBank/DDBJ whole genome shotgun (WGS) entry which is preliminary data.</text>
</comment>
<sequence>MVLSHTFELKNVGQELLVIRRVESACGCIKLAVGAQELRGGEITALTVEIATLTQPDGLQRWPIRLYYQSPSDEKAARERTLELAIQARIVREVDIQPSRLVISTRGATKHTITITDHRPRTFTIRRISSVSPFVTATILKHADSRHEIMVQVQDQLPEGEHDGSVSIWTDDAEYREIRIPVLILRQPNKQVVWTPDEVIFYLQSGQPSSQLVQIRSLTAEPVRIVNAVSDHPAVQVKFPQESRRMTAVRISVSPATVSTSGTALVRVELSKPRAETLLIPIRWAFSNPKR</sequence>
<proteinExistence type="predicted"/>
<protein>
    <submittedName>
        <fullName evidence="1">DUF1573 domain-containing protein</fullName>
    </submittedName>
</protein>
<dbReference type="Proteomes" id="UP000542342">
    <property type="component" value="Unassembled WGS sequence"/>
</dbReference>
<dbReference type="EMBL" id="JACEFB010000001">
    <property type="protein sequence ID" value="MBA2224774.1"/>
    <property type="molecule type" value="Genomic_DNA"/>
</dbReference>
<keyword evidence="2" id="KW-1185">Reference proteome</keyword>
<organism evidence="1 2">
    <name type="scientific">Thermogemmata fonticola</name>
    <dbReference type="NCBI Taxonomy" id="2755323"/>
    <lineage>
        <taxon>Bacteria</taxon>
        <taxon>Pseudomonadati</taxon>
        <taxon>Planctomycetota</taxon>
        <taxon>Planctomycetia</taxon>
        <taxon>Gemmatales</taxon>
        <taxon>Gemmataceae</taxon>
        <taxon>Thermogemmata</taxon>
    </lineage>
</organism>
<accession>A0A7V8VB36</accession>
<evidence type="ECO:0000313" key="1">
    <source>
        <dbReference type="EMBL" id="MBA2224774.1"/>
    </source>
</evidence>
<dbReference type="PANTHER" id="PTHR37833">
    <property type="entry name" value="LIPOPROTEIN-RELATED"/>
    <property type="match status" value="1"/>
</dbReference>